<evidence type="ECO:0000256" key="2">
    <source>
        <dbReference type="ARBA" id="ARBA00008478"/>
    </source>
</evidence>
<reference evidence="11 12" key="1">
    <citation type="submission" date="2014-07" db="EMBL/GenBank/DDBJ databases">
        <title>Methanogenic archaea and the global carbon cycle.</title>
        <authorList>
            <person name="Henriksen J.R."/>
            <person name="Luke J."/>
            <person name="Reinhart S."/>
            <person name="Benedict M.N."/>
            <person name="Youngblut N.D."/>
            <person name="Metcalf M.E."/>
            <person name="Whitaker R.J."/>
            <person name="Metcalf W.W."/>
        </authorList>
    </citation>
    <scope>NUCLEOTIDE SEQUENCE [LARGE SCALE GENOMIC DNA]</scope>
    <source>
        <strain evidence="11 12">T4/M</strain>
    </source>
</reference>
<feature type="binding site" evidence="8">
    <location>
        <position position="81"/>
    </location>
    <ligand>
        <name>Ni(2+)</name>
        <dbReference type="ChEBI" id="CHEBI:49786"/>
    </ligand>
</feature>
<organism evidence="11 12">
    <name type="scientific">Methanosarcina siciliae T4/M</name>
    <dbReference type="NCBI Taxonomy" id="1434120"/>
    <lineage>
        <taxon>Archaea</taxon>
        <taxon>Methanobacteriati</taxon>
        <taxon>Methanobacteriota</taxon>
        <taxon>Stenosarchaea group</taxon>
        <taxon>Methanomicrobia</taxon>
        <taxon>Methanosarcinales</taxon>
        <taxon>Methanosarcinaceae</taxon>
        <taxon>Methanosarcina</taxon>
    </lineage>
</organism>
<dbReference type="InterPro" id="IPR050192">
    <property type="entry name" value="CopG/NikR_regulator"/>
</dbReference>
<dbReference type="GO" id="GO:0003677">
    <property type="term" value="F:DNA binding"/>
    <property type="evidence" value="ECO:0007669"/>
    <property type="project" value="UniProtKB-KW"/>
</dbReference>
<evidence type="ECO:0000256" key="3">
    <source>
        <dbReference type="ARBA" id="ARBA00022596"/>
    </source>
</evidence>
<dbReference type="GO" id="GO:0016151">
    <property type="term" value="F:nickel cation binding"/>
    <property type="evidence" value="ECO:0007669"/>
    <property type="project" value="UniProtKB-UniRule"/>
</dbReference>
<dbReference type="Pfam" id="PF08753">
    <property type="entry name" value="NikR_C"/>
    <property type="match status" value="1"/>
</dbReference>
<dbReference type="InterPro" id="IPR010985">
    <property type="entry name" value="Ribbon_hlx_hlx"/>
</dbReference>
<evidence type="ECO:0000256" key="4">
    <source>
        <dbReference type="ARBA" id="ARBA00022723"/>
    </source>
</evidence>
<dbReference type="Gene3D" id="1.10.1220.10">
    <property type="entry name" value="Met repressor-like"/>
    <property type="match status" value="1"/>
</dbReference>
<dbReference type="InterPro" id="IPR014864">
    <property type="entry name" value="TF_NikR_Ni-bd_C"/>
</dbReference>
<proteinExistence type="inferred from homology"/>
<dbReference type="OrthoDB" id="25654at2157"/>
<feature type="binding site" evidence="8">
    <location>
        <position position="92"/>
    </location>
    <ligand>
        <name>Ni(2+)</name>
        <dbReference type="ChEBI" id="CHEBI:49786"/>
    </ligand>
</feature>
<dbReference type="SUPFAM" id="SSF55021">
    <property type="entry name" value="ACT-like"/>
    <property type="match status" value="1"/>
</dbReference>
<sequence length="140" mass="15881">METELMRIGISLPDILLGEFDEIIGKRGYSSRSEGIRDAIRSYISYYEWMNGIKGHRVGTIAFVYDHTKRGLSNSLTDIQHHYSHLIKSSIHIHLNHEDCFEVVILNGDGKEIAELSEAMMVLKGVKFSRLTTVASNENI</sequence>
<dbReference type="EMBL" id="CP009506">
    <property type="protein sequence ID" value="AKB28405.1"/>
    <property type="molecule type" value="Genomic_DNA"/>
</dbReference>
<comment type="function">
    <text evidence="1 8">Transcriptional regulator.</text>
</comment>
<dbReference type="InterPro" id="IPR045865">
    <property type="entry name" value="ACT-like_dom_sf"/>
</dbReference>
<evidence type="ECO:0000256" key="7">
    <source>
        <dbReference type="ARBA" id="ARBA00023163"/>
    </source>
</evidence>
<dbReference type="InterPro" id="IPR027271">
    <property type="entry name" value="Acetolactate_synth/TF_NikR_C"/>
</dbReference>
<protein>
    <recommendedName>
        <fullName evidence="8">Putative nickel-responsive regulator</fullName>
    </recommendedName>
</protein>
<feature type="binding site" evidence="8">
    <location>
        <position position="94"/>
    </location>
    <ligand>
        <name>Ni(2+)</name>
        <dbReference type="ChEBI" id="CHEBI:49786"/>
    </ligand>
</feature>
<dbReference type="AlphaFoldDB" id="A0A0E3P4F6"/>
<dbReference type="RefSeq" id="WP_048171776.1">
    <property type="nucleotide sequence ID" value="NZ_CP009506.1"/>
</dbReference>
<comment type="cofactor">
    <cofactor evidence="8">
        <name>Ni(2+)</name>
        <dbReference type="ChEBI" id="CHEBI:49786"/>
    </cofactor>
    <text evidence="8">Binds 1 nickel ion per subunit.</text>
</comment>
<dbReference type="PANTHER" id="PTHR34719">
    <property type="entry name" value="NICKEL-RESPONSIVE REGULATOR"/>
    <property type="match status" value="1"/>
</dbReference>
<dbReference type="PANTHER" id="PTHR34719:SF2">
    <property type="entry name" value="NICKEL-RESPONSIVE REGULATOR"/>
    <property type="match status" value="1"/>
</dbReference>
<dbReference type="GeneID" id="24860524"/>
<dbReference type="Gene3D" id="3.30.70.1150">
    <property type="entry name" value="ACT-like. Chain A, domain 2"/>
    <property type="match status" value="1"/>
</dbReference>
<gene>
    <name evidence="11" type="ORF">MSSIT_1686</name>
</gene>
<feature type="domain" description="Ribbon-helix-helix protein CopG" evidence="9">
    <location>
        <begin position="6"/>
        <end position="44"/>
    </location>
</feature>
<dbReference type="GO" id="GO:0010045">
    <property type="term" value="P:response to nickel cation"/>
    <property type="evidence" value="ECO:0007669"/>
    <property type="project" value="InterPro"/>
</dbReference>
<accession>A0A0E3P4F6</accession>
<name>A0A0E3P4F6_9EURY</name>
<feature type="domain" description="Transcription factor NikR nickel binding C-terminal" evidence="10">
    <location>
        <begin position="58"/>
        <end position="134"/>
    </location>
</feature>
<keyword evidence="6 8" id="KW-0238">DNA-binding</keyword>
<dbReference type="HOGENOM" id="CLU_113319_1_2_2"/>
<evidence type="ECO:0000256" key="8">
    <source>
        <dbReference type="HAMAP-Rule" id="MF_00476"/>
    </source>
</evidence>
<dbReference type="NCBIfam" id="NF001884">
    <property type="entry name" value="PRK00630.1"/>
    <property type="match status" value="1"/>
</dbReference>
<dbReference type="Proteomes" id="UP000033111">
    <property type="component" value="Chromosome"/>
</dbReference>
<dbReference type="InterPro" id="IPR002145">
    <property type="entry name" value="CopG"/>
</dbReference>
<dbReference type="NCBIfam" id="NF002169">
    <property type="entry name" value="PRK01002.1"/>
    <property type="match status" value="1"/>
</dbReference>
<dbReference type="NCBIfam" id="NF003381">
    <property type="entry name" value="PRK04460.1"/>
    <property type="match status" value="1"/>
</dbReference>
<evidence type="ECO:0000259" key="10">
    <source>
        <dbReference type="Pfam" id="PF08753"/>
    </source>
</evidence>
<feature type="binding site" evidence="8">
    <location>
        <position position="100"/>
    </location>
    <ligand>
        <name>Ni(2+)</name>
        <dbReference type="ChEBI" id="CHEBI:49786"/>
    </ligand>
</feature>
<evidence type="ECO:0000256" key="6">
    <source>
        <dbReference type="ARBA" id="ARBA00023125"/>
    </source>
</evidence>
<evidence type="ECO:0000256" key="1">
    <source>
        <dbReference type="ARBA" id="ARBA00002339"/>
    </source>
</evidence>
<dbReference type="KEGG" id="msw:MSSIT_1686"/>
<dbReference type="NCBIfam" id="NF002815">
    <property type="entry name" value="PRK02967.1"/>
    <property type="match status" value="1"/>
</dbReference>
<keyword evidence="3 8" id="KW-0533">Nickel</keyword>
<dbReference type="PATRIC" id="fig|1434120.4.peg.2157"/>
<evidence type="ECO:0000313" key="12">
    <source>
        <dbReference type="Proteomes" id="UP000033111"/>
    </source>
</evidence>
<dbReference type="SUPFAM" id="SSF47598">
    <property type="entry name" value="Ribbon-helix-helix"/>
    <property type="match status" value="1"/>
</dbReference>
<comment type="similarity">
    <text evidence="2 8">Belongs to the transcriptional regulatory CopG/NikR family.</text>
</comment>
<dbReference type="GO" id="GO:0003700">
    <property type="term" value="F:DNA-binding transcription factor activity"/>
    <property type="evidence" value="ECO:0007669"/>
    <property type="project" value="UniProtKB-UniRule"/>
</dbReference>
<keyword evidence="5 8" id="KW-0805">Transcription regulation</keyword>
<dbReference type="HAMAP" id="MF_00476">
    <property type="entry name" value="NikR"/>
    <property type="match status" value="1"/>
</dbReference>
<keyword evidence="4 8" id="KW-0479">Metal-binding</keyword>
<evidence type="ECO:0000313" key="11">
    <source>
        <dbReference type="EMBL" id="AKB28405.1"/>
    </source>
</evidence>
<keyword evidence="12" id="KW-1185">Reference proteome</keyword>
<dbReference type="InterPro" id="IPR022988">
    <property type="entry name" value="Ni_resp_reg_NikR"/>
</dbReference>
<keyword evidence="7 8" id="KW-0804">Transcription</keyword>
<dbReference type="InterPro" id="IPR013321">
    <property type="entry name" value="Arc_rbn_hlx_hlx"/>
</dbReference>
<evidence type="ECO:0000259" key="9">
    <source>
        <dbReference type="Pfam" id="PF01402"/>
    </source>
</evidence>
<dbReference type="CDD" id="cd22231">
    <property type="entry name" value="RHH_NikR_HicB-like"/>
    <property type="match status" value="1"/>
</dbReference>
<evidence type="ECO:0000256" key="5">
    <source>
        <dbReference type="ARBA" id="ARBA00023015"/>
    </source>
</evidence>
<dbReference type="Pfam" id="PF01402">
    <property type="entry name" value="RHH_1"/>
    <property type="match status" value="1"/>
</dbReference>